<name>A0A2V3PQ42_9BACT</name>
<keyword evidence="6 8" id="KW-0472">Membrane</keyword>
<evidence type="ECO:0000256" key="5">
    <source>
        <dbReference type="ARBA" id="ARBA00023077"/>
    </source>
</evidence>
<dbReference type="SUPFAM" id="SSF56935">
    <property type="entry name" value="Porins"/>
    <property type="match status" value="1"/>
</dbReference>
<dbReference type="SUPFAM" id="SSF49464">
    <property type="entry name" value="Carboxypeptidase regulatory domain-like"/>
    <property type="match status" value="1"/>
</dbReference>
<dbReference type="InterPro" id="IPR012910">
    <property type="entry name" value="Plug_dom"/>
</dbReference>
<keyword evidence="5 9" id="KW-0798">TonB box</keyword>
<keyword evidence="4 8" id="KW-0812">Transmembrane</keyword>
<sequence>MKKKAINLAQTPIAFKRVLFAFLFFSVWAAPNVGANPSLSGEKVVEAQVLQDGKQTVIKGTVIDSNGEALIGVSVKVIGTSIGTATDFDGRYTINVPRVGSVLEFTYVGYTPKRVTVGSEATIDVLLEDDSQMLSTVVVTAPIGVQRPPKEIGYSVSSISAKQLTEAGTTNFGSALYGKAAGVKITTAPGGATSAVNIQIRGINSLNYDQQPLYVVDGVMIRNDGQAAGQGTNNGGFDGDQRIRGNGLLDINPLDIETMTILKGASASALYGSDAASGVVVITTKRGSKGQGLGVEVNWNGMVENVAFLPKYQTTYGPGYEPSINLANGATVDGWMYDENSKLNNGYRPYFRAYAQFGPKFEGQQVSWWDGSVGTYSGSDNFKDLFQTGYTSNLNIALAKQTDNLNYRLSYTRLDNSGTQRNSGVQKNTFNLNSVINLDKNVTLDVVANYINTNIKNRPYSTYNILGSNDGMFSRAEKVSTLLNNYKTSEGYKYVTYGASKGNPDDAFIYTIRATNTLDYLWERLRNSYDETENRLITSATLNWNVLDKLKFRGRIGNDFTAANIEGRGYTEYNQIYNSDGSTGRYEITKNQYSILYGDAMLTYSDKITPDFGFTLAGGFQGRQEEYKSQYSSTRNGLNVENWFSLSNSYGSVGTNSNTRELLKYAYIGVLNLSYKDMLFLESTARQEYSSTLPVDNNHYFYWSTNSSWVYSDAFKLPSWITYGKVRASYGIVGNSPVMYAANVAYTQTSLQASTGSVPAFTMKSTYGNLNLTAEMKHEWEFGLEKRFFDDRVSLDVSYYTNKVKDQIMNITVPLSSGATDQTVNVGEIGSKGLEIATSVTPFIGKFRWTTRLNWAFNSSKVNSLAPGINELQFASFDQGSIKISSVAGETLGNIYSFVPKKNDKGEFLISNEGFYIIDQTKYEKVGNIMPKVVGGWSNTFNYNNFSLDFTIDYRFGGQIVSPPTKYGTAAGLYESTMKYRDPENGGASWNYLATNGKQYSLTDGMVINGVNENTGLPNNVTISAAEFYRTTYQWGADGWNDGMVYDNDFIKFRELTLGYAVPDLYAKKIGLSGLRLSVFGRNLFYVWRSLENIDPEASIGSRWWSQGIDSGASPASRTFGFSVNAKF</sequence>
<evidence type="ECO:0000256" key="2">
    <source>
        <dbReference type="ARBA" id="ARBA00022448"/>
    </source>
</evidence>
<feature type="domain" description="TonB-dependent receptor-like beta-barrel" evidence="11">
    <location>
        <begin position="487"/>
        <end position="956"/>
    </location>
</feature>
<dbReference type="InterPro" id="IPR008969">
    <property type="entry name" value="CarboxyPept-like_regulatory"/>
</dbReference>
<dbReference type="InterPro" id="IPR023997">
    <property type="entry name" value="TonB-dep_OMP_SusC/RagA_CS"/>
</dbReference>
<evidence type="ECO:0000313" key="14">
    <source>
        <dbReference type="Proteomes" id="UP000247973"/>
    </source>
</evidence>
<dbReference type="InterPro" id="IPR036942">
    <property type="entry name" value="Beta-barrel_TonB_sf"/>
</dbReference>
<evidence type="ECO:0000256" key="3">
    <source>
        <dbReference type="ARBA" id="ARBA00022452"/>
    </source>
</evidence>
<dbReference type="InterPro" id="IPR039426">
    <property type="entry name" value="TonB-dep_rcpt-like"/>
</dbReference>
<dbReference type="InterPro" id="IPR037066">
    <property type="entry name" value="Plug_dom_sf"/>
</dbReference>
<evidence type="ECO:0000256" key="8">
    <source>
        <dbReference type="PROSITE-ProRule" id="PRU01360"/>
    </source>
</evidence>
<dbReference type="Gene3D" id="2.60.40.1120">
    <property type="entry name" value="Carboxypeptidase-like, regulatory domain"/>
    <property type="match status" value="1"/>
</dbReference>
<evidence type="ECO:0000256" key="9">
    <source>
        <dbReference type="RuleBase" id="RU003357"/>
    </source>
</evidence>
<keyword evidence="7 8" id="KW-0998">Cell outer membrane</keyword>
<evidence type="ECO:0000259" key="12">
    <source>
        <dbReference type="Pfam" id="PF07715"/>
    </source>
</evidence>
<feature type="domain" description="TonB-dependent receptor plug" evidence="12">
    <location>
        <begin position="150"/>
        <end position="279"/>
    </location>
</feature>
<evidence type="ECO:0000259" key="11">
    <source>
        <dbReference type="Pfam" id="PF00593"/>
    </source>
</evidence>
<accession>A0A2V3PQ42</accession>
<protein>
    <submittedName>
        <fullName evidence="13">Iron complex outermembrane receptor protein</fullName>
    </submittedName>
</protein>
<comment type="caution">
    <text evidence="13">The sequence shown here is derived from an EMBL/GenBank/DDBJ whole genome shotgun (WGS) entry which is preliminary data.</text>
</comment>
<keyword evidence="13" id="KW-0675">Receptor</keyword>
<dbReference type="PROSITE" id="PS52016">
    <property type="entry name" value="TONB_DEPENDENT_REC_3"/>
    <property type="match status" value="1"/>
</dbReference>
<evidence type="ECO:0000256" key="6">
    <source>
        <dbReference type="ARBA" id="ARBA00023136"/>
    </source>
</evidence>
<reference evidence="13 14" key="1">
    <citation type="submission" date="2018-03" db="EMBL/GenBank/DDBJ databases">
        <title>Genomic Encyclopedia of Archaeal and Bacterial Type Strains, Phase II (KMG-II): from individual species to whole genera.</title>
        <authorList>
            <person name="Goeker M."/>
        </authorList>
    </citation>
    <scope>NUCLEOTIDE SEQUENCE [LARGE SCALE GENOMIC DNA]</scope>
    <source>
        <strain evidence="13 14">DSM 100214</strain>
    </source>
</reference>
<dbReference type="RefSeq" id="WP_110310332.1">
    <property type="nucleotide sequence ID" value="NZ_QICL01000008.1"/>
</dbReference>
<feature type="chain" id="PRO_5015913192" evidence="10">
    <location>
        <begin position="30"/>
        <end position="1128"/>
    </location>
</feature>
<evidence type="ECO:0000313" key="13">
    <source>
        <dbReference type="EMBL" id="PXV65058.1"/>
    </source>
</evidence>
<dbReference type="OrthoDB" id="9768177at2"/>
<evidence type="ECO:0000256" key="1">
    <source>
        <dbReference type="ARBA" id="ARBA00004571"/>
    </source>
</evidence>
<keyword evidence="2 8" id="KW-0813">Transport</keyword>
<evidence type="ECO:0000256" key="4">
    <source>
        <dbReference type="ARBA" id="ARBA00022692"/>
    </source>
</evidence>
<comment type="similarity">
    <text evidence="8 9">Belongs to the TonB-dependent receptor family.</text>
</comment>
<evidence type="ECO:0000256" key="10">
    <source>
        <dbReference type="SAM" id="SignalP"/>
    </source>
</evidence>
<dbReference type="NCBIfam" id="TIGR04056">
    <property type="entry name" value="OMP_RagA_SusC"/>
    <property type="match status" value="1"/>
</dbReference>
<dbReference type="Pfam" id="PF07715">
    <property type="entry name" value="Plug"/>
    <property type="match status" value="1"/>
</dbReference>
<keyword evidence="10" id="KW-0732">Signal</keyword>
<feature type="signal peptide" evidence="10">
    <location>
        <begin position="1"/>
        <end position="29"/>
    </location>
</feature>
<dbReference type="Pfam" id="PF13715">
    <property type="entry name" value="CarbopepD_reg_2"/>
    <property type="match status" value="1"/>
</dbReference>
<gene>
    <name evidence="13" type="ORF">CLV62_10856</name>
</gene>
<proteinExistence type="inferred from homology"/>
<dbReference type="GO" id="GO:0009279">
    <property type="term" value="C:cell outer membrane"/>
    <property type="evidence" value="ECO:0007669"/>
    <property type="project" value="UniProtKB-SubCell"/>
</dbReference>
<keyword evidence="3 8" id="KW-1134">Transmembrane beta strand</keyword>
<evidence type="ECO:0000256" key="7">
    <source>
        <dbReference type="ARBA" id="ARBA00023237"/>
    </source>
</evidence>
<dbReference type="InterPro" id="IPR000531">
    <property type="entry name" value="Beta-barrel_TonB"/>
</dbReference>
<keyword evidence="14" id="KW-1185">Reference proteome</keyword>
<dbReference type="NCBIfam" id="TIGR04057">
    <property type="entry name" value="SusC_RagA_signa"/>
    <property type="match status" value="1"/>
</dbReference>
<dbReference type="AlphaFoldDB" id="A0A2V3PQ42"/>
<dbReference type="Pfam" id="PF00593">
    <property type="entry name" value="TonB_dep_Rec_b-barrel"/>
    <property type="match status" value="1"/>
</dbReference>
<dbReference type="InterPro" id="IPR023996">
    <property type="entry name" value="TonB-dep_OMP_SusC/RagA"/>
</dbReference>
<dbReference type="Gene3D" id="2.170.130.10">
    <property type="entry name" value="TonB-dependent receptor, plug domain"/>
    <property type="match status" value="1"/>
</dbReference>
<organism evidence="13 14">
    <name type="scientific">Dysgonomonas alginatilytica</name>
    <dbReference type="NCBI Taxonomy" id="1605892"/>
    <lineage>
        <taxon>Bacteria</taxon>
        <taxon>Pseudomonadati</taxon>
        <taxon>Bacteroidota</taxon>
        <taxon>Bacteroidia</taxon>
        <taxon>Bacteroidales</taxon>
        <taxon>Dysgonomonadaceae</taxon>
        <taxon>Dysgonomonas</taxon>
    </lineage>
</organism>
<dbReference type="Proteomes" id="UP000247973">
    <property type="component" value="Unassembled WGS sequence"/>
</dbReference>
<dbReference type="EMBL" id="QICL01000008">
    <property type="protein sequence ID" value="PXV65058.1"/>
    <property type="molecule type" value="Genomic_DNA"/>
</dbReference>
<dbReference type="Gene3D" id="2.40.170.20">
    <property type="entry name" value="TonB-dependent receptor, beta-barrel domain"/>
    <property type="match status" value="1"/>
</dbReference>
<comment type="subcellular location">
    <subcellularLocation>
        <location evidence="1 8">Cell outer membrane</location>
        <topology evidence="1 8">Multi-pass membrane protein</topology>
    </subcellularLocation>
</comment>